<protein>
    <submittedName>
        <fullName evidence="1">Uncharacterized protein</fullName>
    </submittedName>
</protein>
<dbReference type="Proteomes" id="UP001150941">
    <property type="component" value="Unassembled WGS sequence"/>
</dbReference>
<dbReference type="GeneID" id="83197139"/>
<keyword evidence="2" id="KW-1185">Reference proteome</keyword>
<reference evidence="1" key="2">
    <citation type="journal article" date="2023" name="IMA Fungus">
        <title>Comparative genomic study of the Penicillium genus elucidates a diverse pangenome and 15 lateral gene transfer events.</title>
        <authorList>
            <person name="Petersen C."/>
            <person name="Sorensen T."/>
            <person name="Nielsen M.R."/>
            <person name="Sondergaard T.E."/>
            <person name="Sorensen J.L."/>
            <person name="Fitzpatrick D.A."/>
            <person name="Frisvad J.C."/>
            <person name="Nielsen K.L."/>
        </authorList>
    </citation>
    <scope>NUCLEOTIDE SEQUENCE</scope>
    <source>
        <strain evidence="1">IBT 19713</strain>
    </source>
</reference>
<accession>A0A9W9PKF4</accession>
<evidence type="ECO:0000313" key="2">
    <source>
        <dbReference type="Proteomes" id="UP001150941"/>
    </source>
</evidence>
<dbReference type="AlphaFoldDB" id="A0A9W9PKF4"/>
<reference evidence="1" key="1">
    <citation type="submission" date="2022-11" db="EMBL/GenBank/DDBJ databases">
        <authorList>
            <person name="Petersen C."/>
        </authorList>
    </citation>
    <scope>NUCLEOTIDE SEQUENCE</scope>
    <source>
        <strain evidence="1">IBT 19713</strain>
    </source>
</reference>
<comment type="caution">
    <text evidence="1">The sequence shown here is derived from an EMBL/GenBank/DDBJ whole genome shotgun (WGS) entry which is preliminary data.</text>
</comment>
<gene>
    <name evidence="1" type="ORF">N7468_000539</name>
</gene>
<dbReference type="RefSeq" id="XP_058335867.1">
    <property type="nucleotide sequence ID" value="XM_058469836.1"/>
</dbReference>
<dbReference type="EMBL" id="JAPQKS010000001">
    <property type="protein sequence ID" value="KAJ5249088.1"/>
    <property type="molecule type" value="Genomic_DNA"/>
</dbReference>
<name>A0A9W9PKF4_9EURO</name>
<organism evidence="1 2">
    <name type="scientific">Penicillium chermesinum</name>
    <dbReference type="NCBI Taxonomy" id="63820"/>
    <lineage>
        <taxon>Eukaryota</taxon>
        <taxon>Fungi</taxon>
        <taxon>Dikarya</taxon>
        <taxon>Ascomycota</taxon>
        <taxon>Pezizomycotina</taxon>
        <taxon>Eurotiomycetes</taxon>
        <taxon>Eurotiomycetidae</taxon>
        <taxon>Eurotiales</taxon>
        <taxon>Aspergillaceae</taxon>
        <taxon>Penicillium</taxon>
    </lineage>
</organism>
<evidence type="ECO:0000313" key="1">
    <source>
        <dbReference type="EMBL" id="KAJ5249088.1"/>
    </source>
</evidence>
<sequence length="86" mass="9881">MAYDFERYVDRCIQDSQEQRTYSRLSKFSNVRFSVLPVRKSRTVRFRALIGVEKRKGSVLQVCNKAPEDSQVLPRVLLGGETDKAG</sequence>
<proteinExistence type="predicted"/>